<feature type="domain" description="Ig-like" evidence="18">
    <location>
        <begin position="323"/>
        <end position="424"/>
    </location>
</feature>
<dbReference type="EMBL" id="GDAI01002603">
    <property type="protein sequence ID" value="JAI15000.1"/>
    <property type="molecule type" value="mRNA"/>
</dbReference>
<feature type="non-terminal residue" evidence="19">
    <location>
        <position position="1"/>
    </location>
</feature>
<dbReference type="InterPro" id="IPR003599">
    <property type="entry name" value="Ig_sub"/>
</dbReference>
<keyword evidence="12" id="KW-0460">Magnesium</keyword>
<keyword evidence="6 19" id="KW-0675">Receptor</keyword>
<dbReference type="Pfam" id="PF07679">
    <property type="entry name" value="I-set"/>
    <property type="match status" value="2"/>
</dbReference>
<name>A0A0K8TM39_TABBR</name>
<keyword evidence="7" id="KW-0325">Glycoprotein</keyword>
<feature type="compositionally biased region" description="Polar residues" evidence="15">
    <location>
        <begin position="1191"/>
        <end position="1200"/>
    </location>
</feature>
<evidence type="ECO:0000313" key="19">
    <source>
        <dbReference type="EMBL" id="JAI15000.1"/>
    </source>
</evidence>
<evidence type="ECO:0000256" key="15">
    <source>
        <dbReference type="SAM" id="MobiDB-lite"/>
    </source>
</evidence>
<keyword evidence="11 14" id="KW-0067">ATP-binding</keyword>
<comment type="catalytic activity">
    <reaction evidence="9">
        <text>L-tyrosyl-[protein] + ATP = O-phospho-L-tyrosyl-[protein] + ADP + H(+)</text>
        <dbReference type="Rhea" id="RHEA:10596"/>
        <dbReference type="Rhea" id="RHEA-COMP:10136"/>
        <dbReference type="Rhea" id="RHEA-COMP:20101"/>
        <dbReference type="ChEBI" id="CHEBI:15378"/>
        <dbReference type="ChEBI" id="CHEBI:30616"/>
        <dbReference type="ChEBI" id="CHEBI:46858"/>
        <dbReference type="ChEBI" id="CHEBI:61978"/>
        <dbReference type="ChEBI" id="CHEBI:456216"/>
        <dbReference type="EC" id="2.7.10.1"/>
    </reaction>
</comment>
<dbReference type="Pfam" id="PF13895">
    <property type="entry name" value="Ig_2"/>
    <property type="match status" value="1"/>
</dbReference>
<feature type="binding site" evidence="11">
    <location>
        <position position="951"/>
    </location>
    <ligand>
        <name>ATP</name>
        <dbReference type="ChEBI" id="CHEBI:30616"/>
    </ligand>
</feature>
<evidence type="ECO:0000256" key="6">
    <source>
        <dbReference type="ARBA" id="ARBA00023170"/>
    </source>
</evidence>
<evidence type="ECO:0000256" key="13">
    <source>
        <dbReference type="PIRSR" id="PIRSR000615-4"/>
    </source>
</evidence>
<dbReference type="InterPro" id="IPR008266">
    <property type="entry name" value="Tyr_kinase_AS"/>
</dbReference>
<evidence type="ECO:0000256" key="9">
    <source>
        <dbReference type="ARBA" id="ARBA00051243"/>
    </source>
</evidence>
<evidence type="ECO:0000259" key="18">
    <source>
        <dbReference type="PROSITE" id="PS50835"/>
    </source>
</evidence>
<dbReference type="SMART" id="SM00408">
    <property type="entry name" value="IGc2"/>
    <property type="match status" value="4"/>
</dbReference>
<evidence type="ECO:0000256" key="5">
    <source>
        <dbReference type="ARBA" id="ARBA00023157"/>
    </source>
</evidence>
<evidence type="ECO:0000256" key="11">
    <source>
        <dbReference type="PIRSR" id="PIRSR000615-2"/>
    </source>
</evidence>
<dbReference type="GO" id="GO:0046872">
    <property type="term" value="F:metal ion binding"/>
    <property type="evidence" value="ECO:0007669"/>
    <property type="project" value="UniProtKB-KW"/>
</dbReference>
<evidence type="ECO:0000256" key="7">
    <source>
        <dbReference type="ARBA" id="ARBA00023180"/>
    </source>
</evidence>
<dbReference type="InterPro" id="IPR013098">
    <property type="entry name" value="Ig_I-set"/>
</dbReference>
<evidence type="ECO:0000256" key="16">
    <source>
        <dbReference type="SAM" id="Phobius"/>
    </source>
</evidence>
<dbReference type="Pfam" id="PF07714">
    <property type="entry name" value="PK_Tyr_Ser-Thr"/>
    <property type="match status" value="1"/>
</dbReference>
<feature type="binding site" evidence="11">
    <location>
        <begin position="718"/>
        <end position="725"/>
    </location>
    <ligand>
        <name>ATP</name>
        <dbReference type="ChEBI" id="CHEBI:30616"/>
    </ligand>
</feature>
<dbReference type="Gene3D" id="3.30.200.20">
    <property type="entry name" value="Phosphorylase Kinase, domain 1"/>
    <property type="match status" value="1"/>
</dbReference>
<proteinExistence type="evidence at transcript level"/>
<feature type="domain" description="Protein kinase" evidence="17">
    <location>
        <begin position="711"/>
        <end position="1099"/>
    </location>
</feature>
<feature type="domain" description="Ig-like" evidence="18">
    <location>
        <begin position="532"/>
        <end position="627"/>
    </location>
</feature>
<feature type="binding site" evidence="11">
    <location>
        <position position="745"/>
    </location>
    <ligand>
        <name>ATP</name>
        <dbReference type="ChEBI" id="CHEBI:30616"/>
    </ligand>
</feature>
<dbReference type="GO" id="GO:0007169">
    <property type="term" value="P:cell surface receptor protein tyrosine kinase signaling pathway"/>
    <property type="evidence" value="ECO:0007669"/>
    <property type="project" value="TreeGrafter"/>
</dbReference>
<feature type="region of interest" description="Disordered" evidence="15">
    <location>
        <begin position="1184"/>
        <end position="1205"/>
    </location>
</feature>
<keyword evidence="5" id="KW-1015">Disulfide bond</keyword>
<comment type="subcellular location">
    <subcellularLocation>
        <location evidence="1">Membrane</location>
        <topology evidence="1">Single-pass membrane protein</topology>
    </subcellularLocation>
</comment>
<organism evidence="19">
    <name type="scientific">Tabanus bromius</name>
    <name type="common">Band-eyed brown horse fly</name>
    <dbReference type="NCBI Taxonomy" id="304241"/>
    <lineage>
        <taxon>Eukaryota</taxon>
        <taxon>Metazoa</taxon>
        <taxon>Ecdysozoa</taxon>
        <taxon>Arthropoda</taxon>
        <taxon>Hexapoda</taxon>
        <taxon>Insecta</taxon>
        <taxon>Pterygota</taxon>
        <taxon>Neoptera</taxon>
        <taxon>Endopterygota</taxon>
        <taxon>Diptera</taxon>
        <taxon>Brachycera</taxon>
        <taxon>Tabanomorpha</taxon>
        <taxon>Tabanoidea</taxon>
        <taxon>Tabanidae</taxon>
        <taxon>Tabanus</taxon>
    </lineage>
</organism>
<dbReference type="SUPFAM" id="SSF48726">
    <property type="entry name" value="Immunoglobulin"/>
    <property type="match status" value="5"/>
</dbReference>
<dbReference type="FunFam" id="3.30.200.20:FF:000384">
    <property type="entry name" value="Receptor protein-tyrosine kinase"/>
    <property type="match status" value="1"/>
</dbReference>
<dbReference type="Gene3D" id="2.60.40.10">
    <property type="entry name" value="Immunoglobulins"/>
    <property type="match status" value="6"/>
</dbReference>
<keyword evidence="11 14" id="KW-0547">Nucleotide-binding</keyword>
<dbReference type="PANTHER" id="PTHR24416:SF600">
    <property type="entry name" value="PDGF- AND VEGF-RECEPTOR RELATED, ISOFORM J"/>
    <property type="match status" value="1"/>
</dbReference>
<dbReference type="PIRSF" id="PIRSF000615">
    <property type="entry name" value="TyrPK_CSF1-R"/>
    <property type="match status" value="1"/>
</dbReference>
<keyword evidence="8" id="KW-0393">Immunoglobulin domain</keyword>
<evidence type="ECO:0000256" key="10">
    <source>
        <dbReference type="PIRSR" id="PIRSR000615-1"/>
    </source>
</evidence>
<keyword evidence="12" id="KW-0479">Metal-binding</keyword>
<dbReference type="InterPro" id="IPR000719">
    <property type="entry name" value="Prot_kinase_dom"/>
</dbReference>
<feature type="active site" description="Proton acceptor" evidence="10">
    <location>
        <position position="947"/>
    </location>
</feature>
<keyword evidence="4 16" id="KW-0472">Membrane</keyword>
<protein>
    <submittedName>
        <fullName evidence="19">Putative vascular endothelial growth factor receptor 1-like isoform x3</fullName>
    </submittedName>
</protein>
<dbReference type="PROSITE" id="PS50835">
    <property type="entry name" value="IG_LIKE"/>
    <property type="match status" value="4"/>
</dbReference>
<evidence type="ECO:0000256" key="2">
    <source>
        <dbReference type="ARBA" id="ARBA00022692"/>
    </source>
</evidence>
<dbReference type="InterPro" id="IPR003598">
    <property type="entry name" value="Ig_sub2"/>
</dbReference>
<feature type="site" description="Important for interaction with phosphotyrosine-binding proteins" evidence="13">
    <location>
        <position position="1091"/>
    </location>
</feature>
<accession>A0A0K8TM39</accession>
<dbReference type="PANTHER" id="PTHR24416">
    <property type="entry name" value="TYROSINE-PROTEIN KINASE RECEPTOR"/>
    <property type="match status" value="1"/>
</dbReference>
<dbReference type="GO" id="GO:0030154">
    <property type="term" value="P:cell differentiation"/>
    <property type="evidence" value="ECO:0007669"/>
    <property type="project" value="UniProtKB-ARBA"/>
</dbReference>
<evidence type="ECO:0000256" key="3">
    <source>
        <dbReference type="ARBA" id="ARBA00022989"/>
    </source>
</evidence>
<dbReference type="GO" id="GO:0043235">
    <property type="term" value="C:receptor complex"/>
    <property type="evidence" value="ECO:0007669"/>
    <property type="project" value="TreeGrafter"/>
</dbReference>
<feature type="binding site" evidence="12">
    <location>
        <position position="952"/>
    </location>
    <ligand>
        <name>Mg(2+)</name>
        <dbReference type="ChEBI" id="CHEBI:18420"/>
    </ligand>
</feature>
<sequence>EASKIYIFVNDPDHLIVPYPHTVVTGFRYSDVIIPCKPTSKDVEVELINEAHSPPLDISNNRYDPMIGFILTILETADSGPYACLAKGHDVELYVQVVINESQTKPMNKPRIMSSTGSHAFIGDTLFLNCSVDIEVGATFVMEWILPNTSTALQSGRGIEEPPVKVQHPKSYELVTGISKLVIKNLEKTDSGIYRCKAKDHFGQNNSEKKKIEVIEKNKPYIQFLDNTGHTVIETKNKKSVLLLKYKAYPKPQIDWYNNLGHLISTNTDKYDIINKEHVDGSESSSLVIKRPQLQDTGEYHAKLYNSLVEKQANYTLYVLEKPTVVVKSVYLKKGQEAFLTCEVAGYPASKITWSFTPCRIRPQWPTCDPNRSITNFKETAFLVHNVTILAQQSELRFRPSEPGLVACMAVNKAGNETSVGEVHIGDLEEPFQIYGIDPHHKSAVGDEVSLTCGAIAYNYTNDINWYVKNNLIEENEYIKIKKDVTEFSYRTILNIKNVRHEDQGEYECRARLISLATESKFLSLNVFDPMPAMINSTNLLGETMNRKLAELLRLECRFNGIPEPVIVWTKDDVVIKPGGNNSHLNFFERDTVLEVPFLKPEDQGTYKCVVSNRIGKDQRSTTVRITNLGAGLSIGWIAGIVILIIVLFLFIIYLCIRSRRERKILQELKNAGLAYFEQGQLECINPALTLDEQAEYLPYDKNFEFPKEKLKLGKQLGAGAFGVVVKAIAEGISADEKETTVAVKMVKKTADNEVMRALVSELKIMIHLGKHLNVVNLLGAVTKDIVKREVMVIVEYCRYGNVQNFLLKNRKRFINQINPDTDQIDPCIVTKQQRWSTDYEYNSQDDPEPKSARNSKQPNSKGYIRHSESDYYGENINTCNTEQTLISAQDGSVILSNNSVQPAWRSNYKPDSNEGMDITTTNLVSWAFQVARGMDYLVSKKVLHGDLAARNILLCDDNVVKICDFGLARSMYKNDNYKKQGEARLPIKWLAIESLGDRVFNTYTDVWSFGIVLWEFFSLAKVPYPGMEANETLYLKLKDGYRMDKPEFANQDLYDVMLHCWNANPESRPLFDELQRRLGKMLEDDITNHYLDLNEPYLKMNEEYYIKQGKPDYLVTMGCPDEEAPRPPNSPPYVNGNVLNELKKNADKSPKYLHMSPAKKAPQIFSPRPTSSDHVLGDHFTFPPPSSPTISNNLDSPISKNRKKTGIPEEIPMLKQTHSDSETEFSPDAKSGEKKFTDMDLEGECETILAGNDNYVNMPSPGGRKILPKDAFSNPGYSILSSLDEKVRK</sequence>
<dbReference type="GO" id="GO:0004714">
    <property type="term" value="F:transmembrane receptor protein tyrosine kinase activity"/>
    <property type="evidence" value="ECO:0007669"/>
    <property type="project" value="UniProtKB-EC"/>
</dbReference>
<feature type="domain" description="Ig-like" evidence="18">
    <location>
        <begin position="431"/>
        <end position="524"/>
    </location>
</feature>
<dbReference type="FunFam" id="1.10.510.10:FF:000373">
    <property type="entry name" value="Receptor protein-tyrosine kinase"/>
    <property type="match status" value="1"/>
</dbReference>
<dbReference type="PROSITE" id="PS00107">
    <property type="entry name" value="PROTEIN_KINASE_ATP"/>
    <property type="match status" value="1"/>
</dbReference>
<evidence type="ECO:0000256" key="14">
    <source>
        <dbReference type="PROSITE-ProRule" id="PRU10141"/>
    </source>
</evidence>
<dbReference type="InterPro" id="IPR050122">
    <property type="entry name" value="RTK"/>
</dbReference>
<dbReference type="GO" id="GO:0005524">
    <property type="term" value="F:ATP binding"/>
    <property type="evidence" value="ECO:0007669"/>
    <property type="project" value="UniProtKB-UniRule"/>
</dbReference>
<reference evidence="19" key="1">
    <citation type="journal article" date="2015" name="Insect Biochem. Mol. Biol.">
        <title>An insight into the sialome of the horse fly, Tabanus bromius.</title>
        <authorList>
            <person name="Ribeiro J.M."/>
            <person name="Kazimirova M."/>
            <person name="Takac P."/>
            <person name="Andersen J.F."/>
            <person name="Francischetti I.M."/>
        </authorList>
    </citation>
    <scope>NUCLEOTIDE SEQUENCE</scope>
</reference>
<dbReference type="Gene3D" id="1.10.510.10">
    <property type="entry name" value="Transferase(Phosphotransferase) domain 1"/>
    <property type="match status" value="1"/>
</dbReference>
<evidence type="ECO:0000256" key="1">
    <source>
        <dbReference type="ARBA" id="ARBA00004167"/>
    </source>
</evidence>
<feature type="region of interest" description="Disordered" evidence="15">
    <location>
        <begin position="839"/>
        <end position="865"/>
    </location>
</feature>
<dbReference type="Pfam" id="PF13927">
    <property type="entry name" value="Ig_3"/>
    <property type="match status" value="1"/>
</dbReference>
<dbReference type="GO" id="GO:0007399">
    <property type="term" value="P:nervous system development"/>
    <property type="evidence" value="ECO:0007669"/>
    <property type="project" value="UniProtKB-ARBA"/>
</dbReference>
<dbReference type="CDD" id="cd00096">
    <property type="entry name" value="Ig"/>
    <property type="match status" value="1"/>
</dbReference>
<dbReference type="PROSITE" id="PS50011">
    <property type="entry name" value="PROTEIN_KINASE_DOM"/>
    <property type="match status" value="1"/>
</dbReference>
<dbReference type="InterPro" id="IPR017441">
    <property type="entry name" value="Protein_kinase_ATP_BS"/>
</dbReference>
<dbReference type="InterPro" id="IPR013783">
    <property type="entry name" value="Ig-like_fold"/>
</dbReference>
<dbReference type="InterPro" id="IPR007110">
    <property type="entry name" value="Ig-like_dom"/>
</dbReference>
<dbReference type="InterPro" id="IPR011009">
    <property type="entry name" value="Kinase-like_dom_sf"/>
</dbReference>
<evidence type="ECO:0000259" key="17">
    <source>
        <dbReference type="PROSITE" id="PS50011"/>
    </source>
</evidence>
<evidence type="ECO:0000256" key="4">
    <source>
        <dbReference type="ARBA" id="ARBA00023136"/>
    </source>
</evidence>
<keyword evidence="2 16" id="KW-0812">Transmembrane</keyword>
<dbReference type="GO" id="GO:0005886">
    <property type="term" value="C:plasma membrane"/>
    <property type="evidence" value="ECO:0007669"/>
    <property type="project" value="TreeGrafter"/>
</dbReference>
<dbReference type="PROSITE" id="PS00109">
    <property type="entry name" value="PROTEIN_KINASE_TYR"/>
    <property type="match status" value="1"/>
</dbReference>
<dbReference type="InterPro" id="IPR001245">
    <property type="entry name" value="Ser-Thr/Tyr_kinase_cat_dom"/>
</dbReference>
<feature type="binding site" evidence="12">
    <location>
        <position position="965"/>
    </location>
    <ligand>
        <name>Mg(2+)</name>
        <dbReference type="ChEBI" id="CHEBI:18420"/>
    </ligand>
</feature>
<keyword evidence="3 16" id="KW-1133">Transmembrane helix</keyword>
<dbReference type="SUPFAM" id="SSF56112">
    <property type="entry name" value="Protein kinase-like (PK-like)"/>
    <property type="match status" value="1"/>
</dbReference>
<feature type="domain" description="Ig-like" evidence="18">
    <location>
        <begin position="110"/>
        <end position="213"/>
    </location>
</feature>
<dbReference type="SMART" id="SM00409">
    <property type="entry name" value="IG"/>
    <property type="match status" value="6"/>
</dbReference>
<feature type="binding site" evidence="14">
    <location>
        <position position="749"/>
    </location>
    <ligand>
        <name>ATP</name>
        <dbReference type="ChEBI" id="CHEBI:30616"/>
    </ligand>
</feature>
<evidence type="ECO:0000256" key="12">
    <source>
        <dbReference type="PIRSR" id="PIRSR000615-3"/>
    </source>
</evidence>
<feature type="transmembrane region" description="Helical" evidence="16">
    <location>
        <begin position="635"/>
        <end position="657"/>
    </location>
</feature>
<evidence type="ECO:0000256" key="8">
    <source>
        <dbReference type="ARBA" id="ARBA00023319"/>
    </source>
</evidence>
<dbReference type="InterPro" id="IPR036179">
    <property type="entry name" value="Ig-like_dom_sf"/>
</dbReference>